<evidence type="ECO:0000256" key="1">
    <source>
        <dbReference type="SAM" id="MobiDB-lite"/>
    </source>
</evidence>
<organism evidence="3 4">
    <name type="scientific">Bradyrhizobium algeriense</name>
    <dbReference type="NCBI Taxonomy" id="634784"/>
    <lineage>
        <taxon>Bacteria</taxon>
        <taxon>Pseudomonadati</taxon>
        <taxon>Pseudomonadota</taxon>
        <taxon>Alphaproteobacteria</taxon>
        <taxon>Hyphomicrobiales</taxon>
        <taxon>Nitrobacteraceae</taxon>
        <taxon>Bradyrhizobium</taxon>
    </lineage>
</organism>
<comment type="caution">
    <text evidence="3">The sequence shown here is derived from an EMBL/GenBank/DDBJ whole genome shotgun (WGS) entry which is preliminary data.</text>
</comment>
<evidence type="ECO:0000313" key="4">
    <source>
        <dbReference type="Proteomes" id="UP001364224"/>
    </source>
</evidence>
<dbReference type="PANTHER" id="PTHR34980:SF3">
    <property type="entry name" value="BLR8105 PROTEIN"/>
    <property type="match status" value="1"/>
</dbReference>
<keyword evidence="4" id="KW-1185">Reference proteome</keyword>
<dbReference type="RefSeq" id="WP_334486401.1">
    <property type="nucleotide sequence ID" value="NZ_JAZHRV010000001.1"/>
</dbReference>
<keyword evidence="2" id="KW-0812">Transmembrane</keyword>
<evidence type="ECO:0000313" key="3">
    <source>
        <dbReference type="EMBL" id="MEH2558911.1"/>
    </source>
</evidence>
<feature type="region of interest" description="Disordered" evidence="1">
    <location>
        <begin position="163"/>
        <end position="205"/>
    </location>
</feature>
<proteinExistence type="predicted"/>
<feature type="transmembrane region" description="Helical" evidence="2">
    <location>
        <begin position="135"/>
        <end position="153"/>
    </location>
</feature>
<keyword evidence="2" id="KW-0472">Membrane</keyword>
<reference evidence="3 4" key="1">
    <citation type="submission" date="2024-02" db="EMBL/GenBank/DDBJ databases">
        <title>Adaptive strategies in a cosmopolitan and abundant soil bacterium.</title>
        <authorList>
            <person name="Carini P."/>
        </authorList>
    </citation>
    <scope>NUCLEOTIDE SEQUENCE [LARGE SCALE GENOMIC DNA]</scope>
    <source>
        <strain evidence="3 4">AZCC 1608</strain>
    </source>
</reference>
<feature type="transmembrane region" description="Helical" evidence="2">
    <location>
        <begin position="21"/>
        <end position="44"/>
    </location>
</feature>
<dbReference type="Pfam" id="PF05656">
    <property type="entry name" value="DUF805"/>
    <property type="match status" value="1"/>
</dbReference>
<dbReference type="EMBL" id="JAZHRV010000001">
    <property type="protein sequence ID" value="MEH2558911.1"/>
    <property type="molecule type" value="Genomic_DNA"/>
</dbReference>
<sequence length="205" mass="23197">MDWTWYLFRFDGRINRAKLWLAGPILLGLMISVGLVIVAIHSLFGGPASFHFGASDLFKLVDPDAYRSLTLADLPRLLVKLFGTSLLMWVYFATSIKRLHDRDKSGWWMVPFFVAPGLHNQFADRLPDSYADLPLAIAAAVLCLWGFIEMYCLKGSRKTNRFGADPLAPKPPLDTRPPWDQQSEIEMVPHKAGPPPVWRVKPGYE</sequence>
<dbReference type="InterPro" id="IPR008523">
    <property type="entry name" value="DUF805"/>
</dbReference>
<feature type="transmembrane region" description="Helical" evidence="2">
    <location>
        <begin position="106"/>
        <end position="123"/>
    </location>
</feature>
<gene>
    <name evidence="3" type="ORF">V1286_006440</name>
</gene>
<accession>A0ABU8BK31</accession>
<evidence type="ECO:0000256" key="2">
    <source>
        <dbReference type="SAM" id="Phobius"/>
    </source>
</evidence>
<dbReference type="Proteomes" id="UP001364224">
    <property type="component" value="Unassembled WGS sequence"/>
</dbReference>
<dbReference type="PANTHER" id="PTHR34980">
    <property type="entry name" value="INNER MEMBRANE PROTEIN-RELATED-RELATED"/>
    <property type="match status" value="1"/>
</dbReference>
<protein>
    <submittedName>
        <fullName evidence="3">Uncharacterized membrane protein YhaH (DUF805 family)</fullName>
    </submittedName>
</protein>
<name>A0ABU8BK31_9BRAD</name>
<feature type="transmembrane region" description="Helical" evidence="2">
    <location>
        <begin position="77"/>
        <end position="94"/>
    </location>
</feature>
<keyword evidence="2" id="KW-1133">Transmembrane helix</keyword>